<gene>
    <name evidence="1" type="ORF">B0H17DRAFT_1152905</name>
</gene>
<name>A0AAD7BAK1_MYCRO</name>
<proteinExistence type="predicted"/>
<organism evidence="1 2">
    <name type="scientific">Mycena rosella</name>
    <name type="common">Pink bonnet</name>
    <name type="synonym">Agaricus rosellus</name>
    <dbReference type="NCBI Taxonomy" id="1033263"/>
    <lineage>
        <taxon>Eukaryota</taxon>
        <taxon>Fungi</taxon>
        <taxon>Dikarya</taxon>
        <taxon>Basidiomycota</taxon>
        <taxon>Agaricomycotina</taxon>
        <taxon>Agaricomycetes</taxon>
        <taxon>Agaricomycetidae</taxon>
        <taxon>Agaricales</taxon>
        <taxon>Marasmiineae</taxon>
        <taxon>Mycenaceae</taxon>
        <taxon>Mycena</taxon>
    </lineage>
</organism>
<sequence length="227" mass="26461">MSGITSDLPTYYHWSSSGIQRSAHWRQRSTWRLATNGPISHLASGFRSSWHVPLGEIKAVEPEPEFRAENVIARDLSTAQIGTPGSFRGSRRLYRPNVGEGNVVQYNCSKANSSSQFEPWEYRVRSRFRRSGNRFRLTDSGMAPSLDIRIDIRIEIRIGREYDPCHSPKMPDPNPDNFEKKIAFHLRQIPTFFARIDLRPEANPDEKWRRHEFFCFQCTIRGQKSWF</sequence>
<accession>A0AAD7BAK1</accession>
<comment type="caution">
    <text evidence="1">The sequence shown here is derived from an EMBL/GenBank/DDBJ whole genome shotgun (WGS) entry which is preliminary data.</text>
</comment>
<evidence type="ECO:0000313" key="2">
    <source>
        <dbReference type="Proteomes" id="UP001221757"/>
    </source>
</evidence>
<dbReference type="AlphaFoldDB" id="A0AAD7BAK1"/>
<dbReference type="Proteomes" id="UP001221757">
    <property type="component" value="Unassembled WGS sequence"/>
</dbReference>
<dbReference type="EMBL" id="JARKIE010000850">
    <property type="protein sequence ID" value="KAJ7615173.1"/>
    <property type="molecule type" value="Genomic_DNA"/>
</dbReference>
<evidence type="ECO:0000313" key="1">
    <source>
        <dbReference type="EMBL" id="KAJ7615173.1"/>
    </source>
</evidence>
<keyword evidence="2" id="KW-1185">Reference proteome</keyword>
<reference evidence="1" key="1">
    <citation type="submission" date="2023-03" db="EMBL/GenBank/DDBJ databases">
        <title>Massive genome expansion in bonnet fungi (Mycena s.s.) driven by repeated elements and novel gene families across ecological guilds.</title>
        <authorList>
            <consortium name="Lawrence Berkeley National Laboratory"/>
            <person name="Harder C.B."/>
            <person name="Miyauchi S."/>
            <person name="Viragh M."/>
            <person name="Kuo A."/>
            <person name="Thoen E."/>
            <person name="Andreopoulos B."/>
            <person name="Lu D."/>
            <person name="Skrede I."/>
            <person name="Drula E."/>
            <person name="Henrissat B."/>
            <person name="Morin E."/>
            <person name="Kohler A."/>
            <person name="Barry K."/>
            <person name="LaButti K."/>
            <person name="Morin E."/>
            <person name="Salamov A."/>
            <person name="Lipzen A."/>
            <person name="Mereny Z."/>
            <person name="Hegedus B."/>
            <person name="Baldrian P."/>
            <person name="Stursova M."/>
            <person name="Weitz H."/>
            <person name="Taylor A."/>
            <person name="Grigoriev I.V."/>
            <person name="Nagy L.G."/>
            <person name="Martin F."/>
            <person name="Kauserud H."/>
        </authorList>
    </citation>
    <scope>NUCLEOTIDE SEQUENCE</scope>
    <source>
        <strain evidence="1">CBHHK067</strain>
    </source>
</reference>
<protein>
    <submittedName>
        <fullName evidence="1">Uncharacterized protein</fullName>
    </submittedName>
</protein>